<dbReference type="PANTHER" id="PTHR42870">
    <property type="entry name" value="ACETYL-COA C-ACETYLTRANSFERASE"/>
    <property type="match status" value="1"/>
</dbReference>
<dbReference type="InterPro" id="IPR002155">
    <property type="entry name" value="Thiolase"/>
</dbReference>
<reference evidence="3 4" key="1">
    <citation type="submission" date="2019-06" db="EMBL/GenBank/DDBJ databases">
        <title>Whole genome shotgun sequence of Nitrobacter winogradskyi NBRC 14297.</title>
        <authorList>
            <person name="Hosoyama A."/>
            <person name="Uohara A."/>
            <person name="Ohji S."/>
            <person name="Ichikawa N."/>
        </authorList>
    </citation>
    <scope>NUCLEOTIDE SEQUENCE [LARGE SCALE GENOMIC DNA]</scope>
    <source>
        <strain evidence="3 4">NBRC 14297</strain>
    </source>
</reference>
<protein>
    <submittedName>
        <fullName evidence="3">Acetyl-CoA acetyltransferase</fullName>
    </submittedName>
</protein>
<dbReference type="Pfam" id="PF22691">
    <property type="entry name" value="Thiolase_C_1"/>
    <property type="match status" value="1"/>
</dbReference>
<dbReference type="AlphaFoldDB" id="A0A4Y3WC59"/>
<feature type="domain" description="Thiolase N-terminal" evidence="1">
    <location>
        <begin position="5"/>
        <end position="226"/>
    </location>
</feature>
<keyword evidence="3" id="KW-0808">Transferase</keyword>
<feature type="domain" description="Thiolase C-terminal" evidence="2">
    <location>
        <begin position="250"/>
        <end position="386"/>
    </location>
</feature>
<organism evidence="3 4">
    <name type="scientific">Nitrobacter winogradskyi</name>
    <name type="common">Nitrobacter agilis</name>
    <dbReference type="NCBI Taxonomy" id="913"/>
    <lineage>
        <taxon>Bacteria</taxon>
        <taxon>Pseudomonadati</taxon>
        <taxon>Pseudomonadota</taxon>
        <taxon>Alphaproteobacteria</taxon>
        <taxon>Hyphomicrobiales</taxon>
        <taxon>Nitrobacteraceae</taxon>
        <taxon>Nitrobacter</taxon>
    </lineage>
</organism>
<dbReference type="PANTHER" id="PTHR42870:SF6">
    <property type="entry name" value="ACETYL-COA C-ACYLTRANSFERASE"/>
    <property type="match status" value="1"/>
</dbReference>
<comment type="caution">
    <text evidence="3">The sequence shown here is derived from an EMBL/GenBank/DDBJ whole genome shotgun (WGS) entry which is preliminary data.</text>
</comment>
<dbReference type="NCBIfam" id="NF005704">
    <property type="entry name" value="PRK07516.1"/>
    <property type="match status" value="1"/>
</dbReference>
<dbReference type="SUPFAM" id="SSF53901">
    <property type="entry name" value="Thiolase-like"/>
    <property type="match status" value="1"/>
</dbReference>
<evidence type="ECO:0000313" key="3">
    <source>
        <dbReference type="EMBL" id="GEC14806.1"/>
    </source>
</evidence>
<dbReference type="EMBL" id="BJNF01000016">
    <property type="protein sequence ID" value="GEC14806.1"/>
    <property type="molecule type" value="Genomic_DNA"/>
</dbReference>
<evidence type="ECO:0000313" key="4">
    <source>
        <dbReference type="Proteomes" id="UP000318825"/>
    </source>
</evidence>
<dbReference type="CDD" id="cd00829">
    <property type="entry name" value="SCP-x_thiolase"/>
    <property type="match status" value="1"/>
</dbReference>
<dbReference type="GO" id="GO:0003988">
    <property type="term" value="F:acetyl-CoA C-acyltransferase activity"/>
    <property type="evidence" value="ECO:0007669"/>
    <property type="project" value="UniProtKB-ARBA"/>
</dbReference>
<dbReference type="PIRSF" id="PIRSF000429">
    <property type="entry name" value="Ac-CoA_Ac_transf"/>
    <property type="match status" value="1"/>
</dbReference>
<dbReference type="Pfam" id="PF00108">
    <property type="entry name" value="Thiolase_N"/>
    <property type="match status" value="1"/>
</dbReference>
<dbReference type="OrthoDB" id="9790314at2"/>
<accession>A0A4Y3WC59</accession>
<evidence type="ECO:0000259" key="1">
    <source>
        <dbReference type="Pfam" id="PF00108"/>
    </source>
</evidence>
<dbReference type="InterPro" id="IPR055140">
    <property type="entry name" value="Thiolase_C_2"/>
</dbReference>
<gene>
    <name evidence="3" type="ORF">NWI01_06980</name>
</gene>
<name>A0A4Y3WC59_NITWI</name>
<evidence type="ECO:0000259" key="2">
    <source>
        <dbReference type="Pfam" id="PF22691"/>
    </source>
</evidence>
<dbReference type="RefSeq" id="WP_141382558.1">
    <property type="nucleotide sequence ID" value="NZ_BJNF01000016.1"/>
</dbReference>
<dbReference type="InterPro" id="IPR016039">
    <property type="entry name" value="Thiolase-like"/>
</dbReference>
<dbReference type="Proteomes" id="UP000318825">
    <property type="component" value="Unassembled WGS sequence"/>
</dbReference>
<dbReference type="Gene3D" id="3.40.47.10">
    <property type="match status" value="1"/>
</dbReference>
<proteinExistence type="predicted"/>
<sequence length="389" mass="40762">MSANIVGWAHTPFGKLDTETVESLVVKAATGALADAGVSAGDVDEIVLGHFNAGFSPQDFTAALVLQAAPELRFKPATRVENACATGSAAVHQGVRAIASGAARIVLVVGVEQMTRTPGPEIGRNLLRASYLPEDGETAGGFAGIFGKIAQAYFQKYGDASDALAMIAAKNHRNGVANPYAQMRKDVGYDFCRSESEKNPFVAGPLKRTDCSLVSDGAAALVLADADTARSARKAVSIRGTGHAQDFLPMSRRDILAFEGCTVAWQRALAKAGVALSDLSFVETHDCFTIAELIEYEAMGLTPKGQGARAIKEGWTQKDGRLPVNPSGGLKAKGHPIGATGVSMHVMSAMQLVGEAPEGMQIRDARLAGIFNMGGAAVANYVSILEPFR</sequence>
<dbReference type="InterPro" id="IPR020616">
    <property type="entry name" value="Thiolase_N"/>
</dbReference>